<reference evidence="3" key="1">
    <citation type="submission" date="2011-09" db="EMBL/GenBank/DDBJ databases">
        <title>The odds of duplicate gene persistence after polyploidization.</title>
        <authorList>
            <person name="Chain F.J.J."/>
            <person name="Evans B.J."/>
            <person name="Dushoff J."/>
        </authorList>
    </citation>
    <scope>NUCLEOTIDE SEQUENCE</scope>
    <source>
        <tissue evidence="3">Liver</tissue>
    </source>
</reference>
<dbReference type="Pfam" id="PF11952">
    <property type="entry name" value="XTBD"/>
    <property type="match status" value="1"/>
</dbReference>
<dbReference type="PROSITE" id="PS51827">
    <property type="entry name" value="XTBD"/>
    <property type="match status" value="1"/>
</dbReference>
<evidence type="ECO:0000259" key="2">
    <source>
        <dbReference type="PROSITE" id="PS51827"/>
    </source>
</evidence>
<dbReference type="InterPro" id="IPR021859">
    <property type="entry name" value="XTBD"/>
</dbReference>
<organism evidence="3">
    <name type="scientific">Pipa carvalhoi</name>
    <name type="common">Carvalho's Surinam toad</name>
    <dbReference type="NCBI Taxonomy" id="191480"/>
    <lineage>
        <taxon>Eukaryota</taxon>
        <taxon>Metazoa</taxon>
        <taxon>Chordata</taxon>
        <taxon>Craniata</taxon>
        <taxon>Vertebrata</taxon>
        <taxon>Euteleostomi</taxon>
        <taxon>Amphibia</taxon>
        <taxon>Batrachia</taxon>
        <taxon>Anura</taxon>
        <taxon>Pipoidea</taxon>
        <taxon>Pipidae</taxon>
        <taxon>Pipinae</taxon>
        <taxon>Pipa</taxon>
    </lineage>
</organism>
<name>G5DYF5_9PIPI</name>
<feature type="domain" description="XRN2-binding (XTBD)" evidence="2">
    <location>
        <begin position="6"/>
        <end position="101"/>
    </location>
</feature>
<dbReference type="AlphaFoldDB" id="G5DYF5"/>
<evidence type="ECO:0000256" key="1">
    <source>
        <dbReference type="ARBA" id="ARBA00010053"/>
    </source>
</evidence>
<proteinExistence type="evidence at transcript level"/>
<feature type="non-terminal residue" evidence="3">
    <location>
        <position position="149"/>
    </location>
</feature>
<evidence type="ECO:0000313" key="3">
    <source>
        <dbReference type="EMBL" id="AEQ16588.1"/>
    </source>
</evidence>
<dbReference type="Pfam" id="PF26535">
    <property type="entry name" value="DSRM_CARF"/>
    <property type="match status" value="1"/>
</dbReference>
<dbReference type="InterPro" id="IPR058828">
    <property type="entry name" value="DSRM_CARF/NKRF"/>
</dbReference>
<dbReference type="EMBL" id="JP286169">
    <property type="protein sequence ID" value="AEQ16588.1"/>
    <property type="molecule type" value="mRNA"/>
</dbReference>
<protein>
    <recommendedName>
        <fullName evidence="2">XRN2-binding (XTBD) domain-containing protein</fullName>
    </recommendedName>
</protein>
<comment type="similarity">
    <text evidence="1">Belongs to the CARF family.</text>
</comment>
<sequence length="149" mass="17425">ETAAWLETIRGECESDKLWRHRRDFILRNLRDMYGEMPLLPGIGNKDLDRLLAYSMVWVNHVFTGCRYPYPVMEKVLKMAKDIKVINAPCHTTRDELVAKVKKRGREAVKLFLKRKVVVKICKRKHNGREVEDLVLLDEESRPVNLPPA</sequence>
<feature type="non-terminal residue" evidence="3">
    <location>
        <position position="1"/>
    </location>
</feature>
<accession>G5DYF5</accession>